<dbReference type="EMBL" id="CP009507">
    <property type="protein sequence ID" value="AKB31378.1"/>
    <property type="molecule type" value="Genomic_DNA"/>
</dbReference>
<proteinExistence type="predicted"/>
<sequence length="86" mass="9928">MKSTGAYPGNRATPGEIQQDRKRIIIERQLLKPQGETGRNKMIQAKEIGRKPEVMWGLNISKDGKSYEENYMLLFPRYVSAIDEEE</sequence>
<protein>
    <submittedName>
        <fullName evidence="1">Uncharacterized protein</fullName>
    </submittedName>
</protein>
<dbReference type="AlphaFoldDB" id="A0A0E3PCQ9"/>
<organism evidence="1 2">
    <name type="scientific">Methanosarcina siciliae HI350</name>
    <dbReference type="NCBI Taxonomy" id="1434119"/>
    <lineage>
        <taxon>Archaea</taxon>
        <taxon>Methanobacteriati</taxon>
        <taxon>Methanobacteriota</taxon>
        <taxon>Stenosarchaea group</taxon>
        <taxon>Methanomicrobia</taxon>
        <taxon>Methanosarcinales</taxon>
        <taxon>Methanosarcinaceae</taxon>
        <taxon>Methanosarcina</taxon>
    </lineage>
</organism>
<evidence type="ECO:0000313" key="2">
    <source>
        <dbReference type="Proteomes" id="UP000033092"/>
    </source>
</evidence>
<accession>A0A0E3PCQ9</accession>
<dbReference type="KEGG" id="msz:MSSIH_0688"/>
<dbReference type="Proteomes" id="UP000033092">
    <property type="component" value="Chromosome"/>
</dbReference>
<evidence type="ECO:0000313" key="1">
    <source>
        <dbReference type="EMBL" id="AKB31378.1"/>
    </source>
</evidence>
<name>A0A0E3PCQ9_9EURY</name>
<dbReference type="PATRIC" id="fig|1434119.4.peg.866"/>
<reference evidence="1 2" key="1">
    <citation type="submission" date="2014-07" db="EMBL/GenBank/DDBJ databases">
        <title>Methanogenic archaea and the global carbon cycle.</title>
        <authorList>
            <person name="Henriksen J.R."/>
            <person name="Luke J."/>
            <person name="Reinhart S."/>
            <person name="Benedict M.N."/>
            <person name="Youngblut N.D."/>
            <person name="Metcalf M.E."/>
            <person name="Whitaker R.J."/>
            <person name="Metcalf W.W."/>
        </authorList>
    </citation>
    <scope>NUCLEOTIDE SEQUENCE [LARGE SCALE GENOMIC DNA]</scope>
    <source>
        <strain evidence="1 2">HI350</strain>
    </source>
</reference>
<dbReference type="HOGENOM" id="CLU_2490515_0_0_2"/>
<gene>
    <name evidence="1" type="ORF">MSSIH_0688</name>
</gene>